<evidence type="ECO:0000313" key="1">
    <source>
        <dbReference type="EMBL" id="JAE23777.1"/>
    </source>
</evidence>
<name>A0A0A9GH18_ARUDO</name>
<dbReference type="EMBL" id="GBRH01174119">
    <property type="protein sequence ID" value="JAE23777.1"/>
    <property type="molecule type" value="Transcribed_RNA"/>
</dbReference>
<reference evidence="1" key="1">
    <citation type="submission" date="2014-09" db="EMBL/GenBank/DDBJ databases">
        <authorList>
            <person name="Magalhaes I.L.F."/>
            <person name="Oliveira U."/>
            <person name="Santos F.R."/>
            <person name="Vidigal T.H.D.A."/>
            <person name="Brescovit A.D."/>
            <person name="Santos A.J."/>
        </authorList>
    </citation>
    <scope>NUCLEOTIDE SEQUENCE</scope>
    <source>
        <tissue evidence="1">Shoot tissue taken approximately 20 cm above the soil surface</tissue>
    </source>
</reference>
<sequence length="50" mass="5833">MLSGSRGYTLVSRMYCAPNSQYQIRSTMISREQDGNNGVTTDRDWWVLTW</sequence>
<proteinExistence type="predicted"/>
<dbReference type="AlphaFoldDB" id="A0A0A9GH18"/>
<protein>
    <submittedName>
        <fullName evidence="1">Uncharacterized protein</fullName>
    </submittedName>
</protein>
<reference evidence="1" key="2">
    <citation type="journal article" date="2015" name="Data Brief">
        <title>Shoot transcriptome of the giant reed, Arundo donax.</title>
        <authorList>
            <person name="Barrero R.A."/>
            <person name="Guerrero F.D."/>
            <person name="Moolhuijzen P."/>
            <person name="Goolsby J.A."/>
            <person name="Tidwell J."/>
            <person name="Bellgard S.E."/>
            <person name="Bellgard M.I."/>
        </authorList>
    </citation>
    <scope>NUCLEOTIDE SEQUENCE</scope>
    <source>
        <tissue evidence="1">Shoot tissue taken approximately 20 cm above the soil surface</tissue>
    </source>
</reference>
<organism evidence="1">
    <name type="scientific">Arundo donax</name>
    <name type="common">Giant reed</name>
    <name type="synonym">Donax arundinaceus</name>
    <dbReference type="NCBI Taxonomy" id="35708"/>
    <lineage>
        <taxon>Eukaryota</taxon>
        <taxon>Viridiplantae</taxon>
        <taxon>Streptophyta</taxon>
        <taxon>Embryophyta</taxon>
        <taxon>Tracheophyta</taxon>
        <taxon>Spermatophyta</taxon>
        <taxon>Magnoliopsida</taxon>
        <taxon>Liliopsida</taxon>
        <taxon>Poales</taxon>
        <taxon>Poaceae</taxon>
        <taxon>PACMAD clade</taxon>
        <taxon>Arundinoideae</taxon>
        <taxon>Arundineae</taxon>
        <taxon>Arundo</taxon>
    </lineage>
</organism>
<accession>A0A0A9GH18</accession>